<sequence length="312" mass="34835">MAKTKIKDILANPESRREYFLPGNSTCQGCGLDMALRWAMKALGQNTVMISPASCSNVVTGLWPKSAPDWPYFNMAFAGAAAAATGMKHGLITKGKGDYNVVVWAGDGGTTDIGLQGLSGAAERNEDIIYVCYDNEAYQNTGNQRSSSTPHGGATTTTPYGKERYKKNLPMIVAAHNVPYVATASVGDPMDLYDKFMKAKKIKGFRYIHILAPCPPGWRYPAEETIQQTKLIVDTGVFPLFEIEDGNLTLNGKSKRLHDKTKRKPLGEYFNKKNQGRFKVVDEKILGELQMDTDRWWKWIDRFLVIQDYEEK</sequence>
<proteinExistence type="predicted"/>
<dbReference type="SUPFAM" id="SSF52518">
    <property type="entry name" value="Thiamin diphosphate-binding fold (THDP-binding)"/>
    <property type="match status" value="1"/>
</dbReference>
<dbReference type="InterPro" id="IPR011766">
    <property type="entry name" value="TPP_enzyme_TPP-bd"/>
</dbReference>
<dbReference type="RefSeq" id="WP_147661591.1">
    <property type="nucleotide sequence ID" value="NZ_CP042905.2"/>
</dbReference>
<dbReference type="Proteomes" id="UP000321408">
    <property type="component" value="Chromosome"/>
</dbReference>
<organism evidence="4 5">
    <name type="scientific">Promethearchaeum syntrophicum</name>
    <dbReference type="NCBI Taxonomy" id="2594042"/>
    <lineage>
        <taxon>Archaea</taxon>
        <taxon>Promethearchaeati</taxon>
        <taxon>Promethearchaeota</taxon>
        <taxon>Promethearchaeia</taxon>
        <taxon>Promethearchaeales</taxon>
        <taxon>Promethearchaeaceae</taxon>
        <taxon>Promethearchaeum</taxon>
    </lineage>
</organism>
<protein>
    <submittedName>
        <fullName evidence="4">Thiamine pyrophosphate-dependent enzyme</fullName>
    </submittedName>
</protein>
<feature type="compositionally biased region" description="Polar residues" evidence="2">
    <location>
        <begin position="141"/>
        <end position="159"/>
    </location>
</feature>
<reference evidence="4 5" key="2">
    <citation type="journal article" date="2024" name="Int. J. Syst. Evol. Microbiol.">
        <title>Promethearchaeum syntrophicum gen. nov., sp. nov., an anaerobic, obligately syntrophic archaeon, the first isolate of the lineage 'Asgard' archaea, and proposal of the new archaeal phylum Promethearchaeota phyl. nov. and kingdom Promethearchaeati regn. nov.</title>
        <authorList>
            <person name="Imachi H."/>
            <person name="Nobu M.K."/>
            <person name="Kato S."/>
            <person name="Takaki Y."/>
            <person name="Miyazaki M."/>
            <person name="Miyata M."/>
            <person name="Ogawara M."/>
            <person name="Saito Y."/>
            <person name="Sakai S."/>
            <person name="Tahara Y.O."/>
            <person name="Takano Y."/>
            <person name="Tasumi E."/>
            <person name="Uematsu K."/>
            <person name="Yoshimura T."/>
            <person name="Itoh T."/>
            <person name="Ohkuma M."/>
            <person name="Takai K."/>
        </authorList>
    </citation>
    <scope>NUCLEOTIDE SEQUENCE [LARGE SCALE GENOMIC DNA]</scope>
    <source>
        <strain evidence="4 5">MK-D1</strain>
    </source>
</reference>
<dbReference type="EMBL" id="CP042905">
    <property type="protein sequence ID" value="QEE14645.1"/>
    <property type="molecule type" value="Genomic_DNA"/>
</dbReference>
<evidence type="ECO:0000256" key="2">
    <source>
        <dbReference type="SAM" id="MobiDB-lite"/>
    </source>
</evidence>
<feature type="region of interest" description="Disordered" evidence="2">
    <location>
        <begin position="141"/>
        <end position="161"/>
    </location>
</feature>
<feature type="domain" description="Thiamine pyrophosphate enzyme TPP-binding" evidence="3">
    <location>
        <begin position="74"/>
        <end position="210"/>
    </location>
</feature>
<keyword evidence="1" id="KW-0560">Oxidoreductase</keyword>
<dbReference type="Pfam" id="PF02775">
    <property type="entry name" value="TPP_enzyme_C"/>
    <property type="match status" value="1"/>
</dbReference>
<dbReference type="PANTHER" id="PTHR42897">
    <property type="entry name" value="PYRUVATE SYNTHASE SUBUNIT PORB"/>
    <property type="match status" value="1"/>
</dbReference>
<dbReference type="KEGG" id="psyt:DSAG12_00458"/>
<evidence type="ECO:0000313" key="4">
    <source>
        <dbReference type="EMBL" id="QEE14645.1"/>
    </source>
</evidence>
<evidence type="ECO:0000256" key="1">
    <source>
        <dbReference type="ARBA" id="ARBA00023002"/>
    </source>
</evidence>
<dbReference type="InterPro" id="IPR051479">
    <property type="entry name" value="PorB-like"/>
</dbReference>
<accession>A0A5B9D6L2</accession>
<dbReference type="GeneID" id="41328460"/>
<dbReference type="CDD" id="cd03376">
    <property type="entry name" value="TPP_PFOR_porB_like"/>
    <property type="match status" value="1"/>
</dbReference>
<name>A0A5B9D6L2_9ARCH</name>
<dbReference type="PANTHER" id="PTHR42897:SF1">
    <property type="entry name" value="2-OXOACID OXIDOREDUCTASE (FERREDOXIN)"/>
    <property type="match status" value="1"/>
</dbReference>
<dbReference type="AlphaFoldDB" id="A0A5B9D6L2"/>
<gene>
    <name evidence="4" type="ORF">DSAG12_00458</name>
</gene>
<evidence type="ECO:0000259" key="3">
    <source>
        <dbReference type="Pfam" id="PF02775"/>
    </source>
</evidence>
<dbReference type="GO" id="GO:0030976">
    <property type="term" value="F:thiamine pyrophosphate binding"/>
    <property type="evidence" value="ECO:0007669"/>
    <property type="project" value="InterPro"/>
</dbReference>
<dbReference type="InterPro" id="IPR029061">
    <property type="entry name" value="THDP-binding"/>
</dbReference>
<reference evidence="4 5" key="1">
    <citation type="journal article" date="2020" name="Nature">
        <title>Isolation of an archaeon at the prokaryote-eukaryote interface.</title>
        <authorList>
            <person name="Imachi H."/>
            <person name="Nobu M.K."/>
            <person name="Nakahara N."/>
            <person name="Morono Y."/>
            <person name="Ogawara M."/>
            <person name="Takaki Y."/>
            <person name="Takano Y."/>
            <person name="Uematsu K."/>
            <person name="Ikuta T."/>
            <person name="Ito M."/>
            <person name="Matsui Y."/>
            <person name="Miyazaki M."/>
            <person name="Murata K."/>
            <person name="Saito Y."/>
            <person name="Sakai S."/>
            <person name="Song C."/>
            <person name="Tasumi E."/>
            <person name="Yamanaka Y."/>
            <person name="Yamaguchi T."/>
            <person name="Kamagata Y."/>
            <person name="Tamaki H."/>
            <person name="Takai K."/>
        </authorList>
    </citation>
    <scope>NUCLEOTIDE SEQUENCE [LARGE SCALE GENOMIC DNA]</scope>
    <source>
        <strain evidence="4 5">MK-D1</strain>
    </source>
</reference>
<evidence type="ECO:0000313" key="5">
    <source>
        <dbReference type="Proteomes" id="UP000321408"/>
    </source>
</evidence>
<dbReference type="OrthoDB" id="296931at2157"/>
<dbReference type="GO" id="GO:0019164">
    <property type="term" value="F:pyruvate synthase activity"/>
    <property type="evidence" value="ECO:0007669"/>
    <property type="project" value="UniProtKB-EC"/>
</dbReference>
<keyword evidence="5" id="KW-1185">Reference proteome</keyword>
<dbReference type="Gene3D" id="3.40.50.970">
    <property type="match status" value="2"/>
</dbReference>